<accession>A0A0P1GA65</accession>
<keyword evidence="2" id="KW-0812">Transmembrane</keyword>
<organism evidence="4 6">
    <name type="scientific">Thalassovita autumnalis</name>
    <dbReference type="NCBI Taxonomy" id="2072972"/>
    <lineage>
        <taxon>Bacteria</taxon>
        <taxon>Pseudomonadati</taxon>
        <taxon>Pseudomonadota</taxon>
        <taxon>Alphaproteobacteria</taxon>
        <taxon>Rhodobacterales</taxon>
        <taxon>Roseobacteraceae</taxon>
        <taxon>Thalassovita</taxon>
    </lineage>
</organism>
<protein>
    <submittedName>
        <fullName evidence="4">Uncharacterized protein</fullName>
    </submittedName>
</protein>
<evidence type="ECO:0000313" key="5">
    <source>
        <dbReference type="Proteomes" id="UP000051086"/>
    </source>
</evidence>
<feature type="compositionally biased region" description="Low complexity" evidence="1">
    <location>
        <begin position="153"/>
        <end position="165"/>
    </location>
</feature>
<dbReference type="Proteomes" id="UP000051887">
    <property type="component" value="Unassembled WGS sequence"/>
</dbReference>
<dbReference type="RefSeq" id="WP_058243140.1">
    <property type="nucleotide sequence ID" value="NZ_CYSB01000048.1"/>
</dbReference>
<dbReference type="AlphaFoldDB" id="A0A0P1GA65"/>
<reference evidence="4 6" key="1">
    <citation type="submission" date="2015-09" db="EMBL/GenBank/DDBJ databases">
        <authorList>
            <consortium name="Swine Surveillance"/>
        </authorList>
    </citation>
    <scope>NUCLEOTIDE SEQUENCE [LARGE SCALE GENOMIC DNA]</scope>
    <source>
        <strain evidence="4 6">5120</strain>
    </source>
</reference>
<keyword evidence="5" id="KW-1185">Reference proteome</keyword>
<keyword evidence="2" id="KW-1133">Transmembrane helix</keyword>
<evidence type="ECO:0000313" key="4">
    <source>
        <dbReference type="EMBL" id="CUH71882.1"/>
    </source>
</evidence>
<keyword evidence="2" id="KW-0472">Membrane</keyword>
<feature type="region of interest" description="Disordered" evidence="1">
    <location>
        <begin position="153"/>
        <end position="189"/>
    </location>
</feature>
<evidence type="ECO:0000256" key="2">
    <source>
        <dbReference type="SAM" id="Phobius"/>
    </source>
</evidence>
<reference evidence="3 5" key="2">
    <citation type="submission" date="2015-09" db="EMBL/GenBank/DDBJ databases">
        <authorList>
            <person name="Rodrigo-Torres L."/>
            <person name="Arahal D.R."/>
        </authorList>
    </citation>
    <scope>NUCLEOTIDE SEQUENCE [LARGE SCALE GENOMIC DNA]</scope>
    <source>
        <strain evidence="3 5">CECT 5118</strain>
    </source>
</reference>
<dbReference type="EMBL" id="CYSC01000027">
    <property type="protein sequence ID" value="CUH71882.1"/>
    <property type="molecule type" value="Genomic_DNA"/>
</dbReference>
<evidence type="ECO:0000256" key="1">
    <source>
        <dbReference type="SAM" id="MobiDB-lite"/>
    </source>
</evidence>
<feature type="transmembrane region" description="Helical" evidence="2">
    <location>
        <begin position="106"/>
        <end position="123"/>
    </location>
</feature>
<evidence type="ECO:0000313" key="6">
    <source>
        <dbReference type="Proteomes" id="UP000051887"/>
    </source>
</evidence>
<dbReference type="EMBL" id="CYSB01000048">
    <property type="protein sequence ID" value="CUH70188.1"/>
    <property type="molecule type" value="Genomic_DNA"/>
</dbReference>
<evidence type="ECO:0000313" key="3">
    <source>
        <dbReference type="EMBL" id="CUH70188.1"/>
    </source>
</evidence>
<feature type="transmembrane region" description="Helical" evidence="2">
    <location>
        <begin position="72"/>
        <end position="94"/>
    </location>
</feature>
<name>A0A0P1GA65_9RHOB</name>
<proteinExistence type="predicted"/>
<sequence>MSSQETAAPIGQQLDDALLRDIEAEAESFDPEQFQQRLAGVDRFSDQLIQKVQSNTELNKINKQSARLYRKINFAMSWVSVKLSFKLTLLRLWWALLLVFRFLRPVLPFLVPFLVLAGLAYFFRDVIWDTPSLIWNSLLSFFTPPQSGTLAPPATSVAPAAPAISSGGGVAPVPPAPSGAGVVNGGTSP</sequence>
<gene>
    <name evidence="3" type="ORF">TL5118_04163</name>
    <name evidence="4" type="ORF">TL5120_01674</name>
</gene>
<dbReference type="Proteomes" id="UP000051086">
    <property type="component" value="Unassembled WGS sequence"/>
</dbReference>